<dbReference type="PANTHER" id="PTHR47495">
    <property type="entry name" value="ALDEHYDE DEHYDROGENASE"/>
    <property type="match status" value="1"/>
</dbReference>
<dbReference type="Proteomes" id="UP000707352">
    <property type="component" value="Unassembled WGS sequence"/>
</dbReference>
<gene>
    <name evidence="2" type="ORF">HB375_12030</name>
</gene>
<dbReference type="InterPro" id="IPR052516">
    <property type="entry name" value="N-heterocyclic_Hydroxylase"/>
</dbReference>
<protein>
    <submittedName>
        <fullName evidence="2">Xanthine dehydrogenase family protein molybdopterin-binding subunit</fullName>
    </submittedName>
</protein>
<dbReference type="RefSeq" id="WP_167673209.1">
    <property type="nucleotide sequence ID" value="NZ_JAATJS010000003.1"/>
</dbReference>
<feature type="domain" description="Aldehyde oxidase/xanthine dehydrogenase a/b hammerhead" evidence="1">
    <location>
        <begin position="222"/>
        <end position="300"/>
    </location>
</feature>
<dbReference type="PROSITE" id="PS51318">
    <property type="entry name" value="TAT"/>
    <property type="match status" value="1"/>
</dbReference>
<dbReference type="SMART" id="SM01008">
    <property type="entry name" value="Ald_Xan_dh_C"/>
    <property type="match status" value="1"/>
</dbReference>
<comment type="caution">
    <text evidence="2">The sequence shown here is derived from an EMBL/GenBank/DDBJ whole genome shotgun (WGS) entry which is preliminary data.</text>
</comment>
<dbReference type="InterPro" id="IPR008274">
    <property type="entry name" value="AldOxase/xan_DH_MoCoBD1"/>
</dbReference>
<keyword evidence="3" id="KW-1185">Reference proteome</keyword>
<dbReference type="InterPro" id="IPR006311">
    <property type="entry name" value="TAT_signal"/>
</dbReference>
<dbReference type="InterPro" id="IPR000674">
    <property type="entry name" value="Ald_Oxase/Xan_DH_a/b"/>
</dbReference>
<dbReference type="Pfam" id="PF20256">
    <property type="entry name" value="MoCoBD_2"/>
    <property type="match status" value="2"/>
</dbReference>
<dbReference type="InterPro" id="IPR012368">
    <property type="entry name" value="OxRdtase_Mopterin-bd_su_IorB"/>
</dbReference>
<accession>A0ABX0VGR6</accession>
<evidence type="ECO:0000313" key="3">
    <source>
        <dbReference type="Proteomes" id="UP000707352"/>
    </source>
</evidence>
<evidence type="ECO:0000313" key="2">
    <source>
        <dbReference type="EMBL" id="NIX77337.1"/>
    </source>
</evidence>
<reference evidence="2 3" key="1">
    <citation type="submission" date="2020-03" db="EMBL/GenBank/DDBJ databases">
        <title>The genome sequence of Microvirga sp. c23x22.</title>
        <authorList>
            <person name="Zhang X."/>
        </authorList>
    </citation>
    <scope>NUCLEOTIDE SEQUENCE [LARGE SCALE GENOMIC DNA]</scope>
    <source>
        <strain evidence="3">c23x22</strain>
    </source>
</reference>
<dbReference type="PIRSF" id="PIRSF036389">
    <property type="entry name" value="IOR_B"/>
    <property type="match status" value="1"/>
</dbReference>
<evidence type="ECO:0000259" key="1">
    <source>
        <dbReference type="SMART" id="SM01008"/>
    </source>
</evidence>
<name>A0ABX0VGR6_9HYPH</name>
<dbReference type="Gene3D" id="3.90.1170.50">
    <property type="entry name" value="Aldehyde oxidase/xanthine dehydrogenase, a/b hammerhead"/>
    <property type="match status" value="1"/>
</dbReference>
<dbReference type="Gene3D" id="3.30.365.10">
    <property type="entry name" value="Aldehyde oxidase/xanthine dehydrogenase, molybdopterin binding domain"/>
    <property type="match status" value="5"/>
</dbReference>
<dbReference type="EMBL" id="JAATJS010000003">
    <property type="protein sequence ID" value="NIX77337.1"/>
    <property type="molecule type" value="Genomic_DNA"/>
</dbReference>
<dbReference type="PANTHER" id="PTHR47495:SF2">
    <property type="entry name" value="ALDEHYDE DEHYDROGENASE"/>
    <property type="match status" value="1"/>
</dbReference>
<organism evidence="2 3">
    <name type="scientific">Microvirga terricola</name>
    <dbReference type="NCBI Taxonomy" id="2719797"/>
    <lineage>
        <taxon>Bacteria</taxon>
        <taxon>Pseudomonadati</taxon>
        <taxon>Pseudomonadota</taxon>
        <taxon>Alphaproteobacteria</taxon>
        <taxon>Hyphomicrobiales</taxon>
        <taxon>Methylobacteriaceae</taxon>
        <taxon>Microvirga</taxon>
    </lineage>
</organism>
<dbReference type="InterPro" id="IPR037165">
    <property type="entry name" value="AldOxase/xan_DH_Mopterin-bd_sf"/>
</dbReference>
<dbReference type="Pfam" id="PF02738">
    <property type="entry name" value="MoCoBD_1"/>
    <property type="match status" value="1"/>
</dbReference>
<dbReference type="InterPro" id="IPR046867">
    <property type="entry name" value="AldOxase/xan_DH_MoCoBD2"/>
</dbReference>
<sequence>MAIEHLPSRPGAPEHAGSALSRRRFLQVGVAAGGGLMLGLRLPFAGDARAADADGFEPNAFIRIGGDGQVVLTMPYVEMGQGTYTSIPMLIAEELEVDLPQVRLEHAPPNEKLYANPLLGVQATGNSNAVRGAWRPLREAGATARTMLVAAAAKRWNVDPASCRAQSGEVLHAPTGRRIAYGQLAAEAARMPVPENVALKRPEEFRLIGTPAKRLDTPAKVNGTAVYGIDARPPGVKIATLAQSPVFGGRLKNVDDTAAKAVKGVRQIVRLDDAVAVVADHMGAAKKGLAALVIEWDDGPHAKLSTSQIASELETATLNPGAVAQDTGNTDKAMARAVSKVEAIYEVPFLAHATMEPMNCTVHVREGGCEVWVGSQVMARVQAAAATTAGLPLDKVVVHNHLIGGGFGRRLEADGVIRAVQIAKQVDGPVKVVWTREEDIQHDMYRPYWFDRISAGLDEKGMPVAWNHRFAGSSVIARWLPPAFQNGLDSDTTEGAIDLLYALPNVHVEYVRVEPPGIPTAFWRSVGPSHNVFVTESFMDELAAAAKQDPVAYRLALLDQAPRAKAVLVLAAEKAGWGQRLPDRVGRGVSLQYVFASYLAQVAEVEVSKDGAVRVRRVVCAVDCGTAVNPDTIRAQIQSGVIFGITAALYGEITLKNGRVEQANFDTYQMLRMNEAPAIEVYIVQNSELPGGIGETGTSAIMPAVANAVFAATGKRLRKLPIDPAALKQSP</sequence>
<dbReference type="SUPFAM" id="SSF56003">
    <property type="entry name" value="Molybdenum cofactor-binding domain"/>
    <property type="match status" value="2"/>
</dbReference>
<proteinExistence type="predicted"/>